<reference evidence="1" key="1">
    <citation type="submission" date="2023-11" db="EMBL/GenBank/DDBJ databases">
        <authorList>
            <person name="Poullet M."/>
        </authorList>
    </citation>
    <scope>NUCLEOTIDE SEQUENCE</scope>
    <source>
        <strain evidence="1">E1834</strain>
    </source>
</reference>
<dbReference type="Proteomes" id="UP001497535">
    <property type="component" value="Unassembled WGS sequence"/>
</dbReference>
<organism evidence="1 2">
    <name type="scientific">Meloidogyne enterolobii</name>
    <name type="common">Root-knot nematode worm</name>
    <name type="synonym">Meloidogyne mayaguensis</name>
    <dbReference type="NCBI Taxonomy" id="390850"/>
    <lineage>
        <taxon>Eukaryota</taxon>
        <taxon>Metazoa</taxon>
        <taxon>Ecdysozoa</taxon>
        <taxon>Nematoda</taxon>
        <taxon>Chromadorea</taxon>
        <taxon>Rhabditida</taxon>
        <taxon>Tylenchina</taxon>
        <taxon>Tylenchomorpha</taxon>
        <taxon>Tylenchoidea</taxon>
        <taxon>Meloidogynidae</taxon>
        <taxon>Meloidogyninae</taxon>
        <taxon>Meloidogyne</taxon>
    </lineage>
</organism>
<gene>
    <name evidence="1" type="ORF">MENTE1834_LOCUS5932</name>
</gene>
<protein>
    <submittedName>
        <fullName evidence="1">Uncharacterized protein</fullName>
    </submittedName>
</protein>
<comment type="caution">
    <text evidence="1">The sequence shown here is derived from an EMBL/GenBank/DDBJ whole genome shotgun (WGS) entry which is preliminary data.</text>
</comment>
<evidence type="ECO:0000313" key="1">
    <source>
        <dbReference type="EMBL" id="CAK5025932.1"/>
    </source>
</evidence>
<accession>A0ACB0Y0C4</accession>
<dbReference type="EMBL" id="CAVMJV010000004">
    <property type="protein sequence ID" value="CAK5025932.1"/>
    <property type="molecule type" value="Genomic_DNA"/>
</dbReference>
<name>A0ACB0Y0C4_MELEN</name>
<keyword evidence="2" id="KW-1185">Reference proteome</keyword>
<sequence length="241" mass="28972">MKFIRILIILIVNAIFWSSINSVKNNKDKKELTRVEEISKDLTNNKVFNDGLKSSIDPQIQLLKPKSKIANKGITISNEEKKFEKNEYMKSYWRKNKEKRREFDRKYYQKNKEKKREYDRKYQKERERNRKYREKMKNKKENLKNVDPQVGNVHSDNNEGSSFVRNDFRDKGKLPIVYEEGIQHEEGNLLNQEEEECSEKETNLDEQNQSVVEEANMNQINLNVYPFDLNKKPEGEDEDFY</sequence>
<evidence type="ECO:0000313" key="2">
    <source>
        <dbReference type="Proteomes" id="UP001497535"/>
    </source>
</evidence>
<proteinExistence type="predicted"/>